<dbReference type="InterPro" id="IPR045004">
    <property type="entry name" value="ECH_dom"/>
</dbReference>
<dbReference type="RefSeq" id="XP_040760045.1">
    <property type="nucleotide sequence ID" value="XM_040909806.1"/>
</dbReference>
<reference evidence="5 6" key="1">
    <citation type="journal article" date="2016" name="Mol. Biol. Evol.">
        <title>Comparative Genomics of Early-Diverging Mushroom-Forming Fungi Provides Insights into the Origins of Lignocellulose Decay Capabilities.</title>
        <authorList>
            <person name="Nagy L.G."/>
            <person name="Riley R."/>
            <person name="Tritt A."/>
            <person name="Adam C."/>
            <person name="Daum C."/>
            <person name="Floudas D."/>
            <person name="Sun H."/>
            <person name="Yadav J.S."/>
            <person name="Pangilinan J."/>
            <person name="Larsson K.H."/>
            <person name="Matsuura K."/>
            <person name="Barry K."/>
            <person name="Labutti K."/>
            <person name="Kuo R."/>
            <person name="Ohm R.A."/>
            <person name="Bhattacharya S.S."/>
            <person name="Shirouzu T."/>
            <person name="Yoshinaga Y."/>
            <person name="Martin F.M."/>
            <person name="Grigoriev I.V."/>
            <person name="Hibbett D.S."/>
        </authorList>
    </citation>
    <scope>NUCLEOTIDE SEQUENCE [LARGE SCALE GENOMIC DNA]</scope>
    <source>
        <strain evidence="5 6">93-53</strain>
    </source>
</reference>
<gene>
    <name evidence="5" type="ORF">LAESUDRAFT_730287</name>
</gene>
<keyword evidence="3 5" id="KW-0378">Hydrolase</keyword>
<feature type="domain" description="Enoyl-CoA hydratase/isomerase" evidence="4">
    <location>
        <begin position="24"/>
        <end position="366"/>
    </location>
</feature>
<dbReference type="Pfam" id="PF16113">
    <property type="entry name" value="ECH_2"/>
    <property type="match status" value="1"/>
</dbReference>
<sequence length="474" mass="52034">MSSSASQPAPGEAAVFFKEDGPMRTYVLNRQDKLNALDEPMLNILRPKVEEWSKSDLAKVVVGTGVGRAFCAGGDVASVVNYASNVDTLPKAIDFFHREFEMDYILAVMPKPYVAVMDGITMGGGVGLAVNAPFRIATEKTRFAMPETKIGYCPDVGASYFLPQVDGEIGTYLGLTGNEIRGKAVFEHGFATHYVPSSRISALLERIASLETPTYGQIDSLIEEHRANPSPEDNHSILVGDIRRALDACFRHDSVEQIVADLKTQATNGPSEAVRKWAKDTSDAIHLRSPTSLKVALAALRKGKKMTLLEALQMEMNIATAFCHGVTPDFATGVTHVLVEKSRDPKPQWSPATLEEVKDEFVEKQFFGTYSPEANGQTAPKLAPPEWLANHAKPTLPMKYALPTENEIGQMVLGAHKASGGTALTLEELLAQFDDMRRGKMGVKEKVREVVARRCQTEEDAQTGQKWLKWVRNQ</sequence>
<dbReference type="GO" id="GO:0003860">
    <property type="term" value="F:3-hydroxyisobutyryl-CoA hydrolase activity"/>
    <property type="evidence" value="ECO:0007669"/>
    <property type="project" value="UniProtKB-EC"/>
</dbReference>
<dbReference type="PANTHER" id="PTHR43176">
    <property type="entry name" value="3-HYDROXYISOBUTYRYL-COA HYDROLASE-RELATED"/>
    <property type="match status" value="1"/>
</dbReference>
<dbReference type="SUPFAM" id="SSF52096">
    <property type="entry name" value="ClpP/crotonase"/>
    <property type="match status" value="1"/>
</dbReference>
<evidence type="ECO:0000259" key="4">
    <source>
        <dbReference type="Pfam" id="PF16113"/>
    </source>
</evidence>
<dbReference type="InParanoid" id="A0A165C6X4"/>
<evidence type="ECO:0000256" key="1">
    <source>
        <dbReference type="ARBA" id="ARBA00001709"/>
    </source>
</evidence>
<dbReference type="InterPro" id="IPR032259">
    <property type="entry name" value="HIBYL-CoA-H"/>
</dbReference>
<dbReference type="PROSITE" id="PS00166">
    <property type="entry name" value="ENOYL_COA_HYDRATASE"/>
    <property type="match status" value="1"/>
</dbReference>
<dbReference type="GO" id="GO:0005739">
    <property type="term" value="C:mitochondrion"/>
    <property type="evidence" value="ECO:0007669"/>
    <property type="project" value="TreeGrafter"/>
</dbReference>
<proteinExistence type="predicted"/>
<comment type="catalytic activity">
    <reaction evidence="1">
        <text>3-hydroxy-2-methylpropanoyl-CoA + H2O = 3-hydroxy-2-methylpropanoate + CoA + H(+)</text>
        <dbReference type="Rhea" id="RHEA:20888"/>
        <dbReference type="ChEBI" id="CHEBI:11805"/>
        <dbReference type="ChEBI" id="CHEBI:15377"/>
        <dbReference type="ChEBI" id="CHEBI:15378"/>
        <dbReference type="ChEBI" id="CHEBI:57287"/>
        <dbReference type="ChEBI" id="CHEBI:57340"/>
        <dbReference type="EC" id="3.1.2.4"/>
    </reaction>
</comment>
<dbReference type="EC" id="3.1.2.4" evidence="2"/>
<dbReference type="InterPro" id="IPR018376">
    <property type="entry name" value="Enoyl-CoA_hyd/isom_CS"/>
</dbReference>
<dbReference type="EMBL" id="KV427653">
    <property type="protein sequence ID" value="KZT02305.1"/>
    <property type="molecule type" value="Genomic_DNA"/>
</dbReference>
<name>A0A165C6X4_9APHY</name>
<dbReference type="AlphaFoldDB" id="A0A165C6X4"/>
<evidence type="ECO:0000256" key="3">
    <source>
        <dbReference type="ARBA" id="ARBA00022801"/>
    </source>
</evidence>
<dbReference type="GeneID" id="63826835"/>
<evidence type="ECO:0000313" key="6">
    <source>
        <dbReference type="Proteomes" id="UP000076871"/>
    </source>
</evidence>
<dbReference type="Gene3D" id="3.90.226.10">
    <property type="entry name" value="2-enoyl-CoA Hydratase, Chain A, domain 1"/>
    <property type="match status" value="1"/>
</dbReference>
<evidence type="ECO:0000313" key="5">
    <source>
        <dbReference type="EMBL" id="KZT02305.1"/>
    </source>
</evidence>
<organism evidence="5 6">
    <name type="scientific">Laetiporus sulphureus 93-53</name>
    <dbReference type="NCBI Taxonomy" id="1314785"/>
    <lineage>
        <taxon>Eukaryota</taxon>
        <taxon>Fungi</taxon>
        <taxon>Dikarya</taxon>
        <taxon>Basidiomycota</taxon>
        <taxon>Agaricomycotina</taxon>
        <taxon>Agaricomycetes</taxon>
        <taxon>Polyporales</taxon>
        <taxon>Laetiporus</taxon>
    </lineage>
</organism>
<dbReference type="NCBIfam" id="NF004127">
    <property type="entry name" value="PRK05617.1"/>
    <property type="match status" value="1"/>
</dbReference>
<dbReference type="GO" id="GO:0006574">
    <property type="term" value="P:L-valine catabolic process"/>
    <property type="evidence" value="ECO:0007669"/>
    <property type="project" value="TreeGrafter"/>
</dbReference>
<dbReference type="PANTHER" id="PTHR43176:SF3">
    <property type="entry name" value="3-HYDROXYISOBUTYRYL-COA HYDROLASE, MITOCHONDRIAL"/>
    <property type="match status" value="1"/>
</dbReference>
<dbReference type="STRING" id="1314785.A0A165C6X4"/>
<dbReference type="CDD" id="cd06558">
    <property type="entry name" value="crotonase-like"/>
    <property type="match status" value="1"/>
</dbReference>
<evidence type="ECO:0000256" key="2">
    <source>
        <dbReference type="ARBA" id="ARBA00011915"/>
    </source>
</evidence>
<accession>A0A165C6X4</accession>
<dbReference type="InterPro" id="IPR029045">
    <property type="entry name" value="ClpP/crotonase-like_dom_sf"/>
</dbReference>
<keyword evidence="6" id="KW-1185">Reference proteome</keyword>
<dbReference type="Proteomes" id="UP000076871">
    <property type="component" value="Unassembled WGS sequence"/>
</dbReference>
<dbReference type="FunCoup" id="A0A165C6X4">
    <property type="interactions" value="369"/>
</dbReference>
<dbReference type="OrthoDB" id="1737613at2759"/>
<protein>
    <recommendedName>
        <fullName evidence="2">3-hydroxyisobutyryl-CoA hydrolase</fullName>
        <ecNumber evidence="2">3.1.2.4</ecNumber>
    </recommendedName>
</protein>